<feature type="transmembrane region" description="Helical" evidence="6">
    <location>
        <begin position="282"/>
        <end position="307"/>
    </location>
</feature>
<feature type="transmembrane region" description="Helical" evidence="6">
    <location>
        <begin position="103"/>
        <end position="126"/>
    </location>
</feature>
<evidence type="ECO:0000256" key="1">
    <source>
        <dbReference type="ARBA" id="ARBA00004141"/>
    </source>
</evidence>
<reference evidence="8 9" key="1">
    <citation type="submission" date="2016-10" db="EMBL/GenBank/DDBJ databases">
        <authorList>
            <person name="de Groot N.N."/>
        </authorList>
    </citation>
    <scope>NUCLEOTIDE SEQUENCE [LARGE SCALE GENOMIC DNA]</scope>
    <source>
        <strain evidence="8 9">DSM 26130</strain>
    </source>
</reference>
<organism evidence="8 9">
    <name type="scientific">Spirosoma endophyticum</name>
    <dbReference type="NCBI Taxonomy" id="662367"/>
    <lineage>
        <taxon>Bacteria</taxon>
        <taxon>Pseudomonadati</taxon>
        <taxon>Bacteroidota</taxon>
        <taxon>Cytophagia</taxon>
        <taxon>Cytophagales</taxon>
        <taxon>Cytophagaceae</taxon>
        <taxon>Spirosoma</taxon>
    </lineage>
</organism>
<dbReference type="InterPro" id="IPR004680">
    <property type="entry name" value="Cit_transptr-like_dom"/>
</dbReference>
<evidence type="ECO:0000313" key="8">
    <source>
        <dbReference type="EMBL" id="SFB89020.1"/>
    </source>
</evidence>
<feature type="transmembrane region" description="Helical" evidence="6">
    <location>
        <begin position="178"/>
        <end position="196"/>
    </location>
</feature>
<feature type="transmembrane region" description="Helical" evidence="6">
    <location>
        <begin position="62"/>
        <end position="91"/>
    </location>
</feature>
<protein>
    <submittedName>
        <fullName evidence="8">Citrate-Mg2+:H+ or citrate-Ca2+:H+ symporter, CitMHS family</fullName>
    </submittedName>
</protein>
<keyword evidence="9" id="KW-1185">Reference proteome</keyword>
<evidence type="ECO:0000256" key="5">
    <source>
        <dbReference type="ARBA" id="ARBA00023136"/>
    </source>
</evidence>
<feature type="transmembrane region" description="Helical" evidence="6">
    <location>
        <begin position="251"/>
        <end position="270"/>
    </location>
</feature>
<proteinExistence type="predicted"/>
<dbReference type="EMBL" id="FOLQ01000001">
    <property type="protein sequence ID" value="SFB89020.1"/>
    <property type="molecule type" value="Genomic_DNA"/>
</dbReference>
<dbReference type="Proteomes" id="UP000198598">
    <property type="component" value="Unassembled WGS sequence"/>
</dbReference>
<accession>A0A1I1EVR8</accession>
<feature type="transmembrane region" description="Helical" evidence="6">
    <location>
        <begin position="373"/>
        <end position="396"/>
    </location>
</feature>
<sequence length="431" mass="46582">MLSVLGFATIGIFLLLIITKRLSVLTALVLVPVVMGFLAGFGPKELGEMVLTGIKQVAPTGILLMFAVLYFGTMLDVGLFDPIIAAIIRYVKGDPLKVIVGTAILTMIVHLDGDGTATFMIVLSAFLPIYKQLRINRLMLSGIVALSVGPMHLVPWSGTSARAISTLKTDAPHLFNPNIPAILAGVAWVLFVAYWFGLKERKRLGVVDLRYVHQENLTEEQRQFRRPKLFWVNAVLTIALITTLMKGWVPAAALFIVASVVALLINYPKLSDQQKVVKSHGNNIFMVSSMIFAAGVFSGILTGAHMIDAMATSVVSLIPQQHANWLPTLTAVTSMPASLLFTPDAYYFGVVPILSQTATQFGIDPLEIGRAALLGQMTVGFPVSPLTASTFLLVGLAEVDLGDHQKFILKWAFGTTLVMTLAALLTGSIHL</sequence>
<dbReference type="RefSeq" id="WP_093822450.1">
    <property type="nucleotide sequence ID" value="NZ_FOLQ01000001.1"/>
</dbReference>
<keyword evidence="4 6" id="KW-1133">Transmembrane helix</keyword>
<evidence type="ECO:0000256" key="3">
    <source>
        <dbReference type="ARBA" id="ARBA00022692"/>
    </source>
</evidence>
<dbReference type="GO" id="GO:0016020">
    <property type="term" value="C:membrane"/>
    <property type="evidence" value="ECO:0007669"/>
    <property type="project" value="UniProtKB-SubCell"/>
</dbReference>
<keyword evidence="5 6" id="KW-0472">Membrane</keyword>
<dbReference type="Pfam" id="PF03600">
    <property type="entry name" value="CitMHS"/>
    <property type="match status" value="1"/>
</dbReference>
<dbReference type="STRING" id="662367.SAMN05216167_10125"/>
<keyword evidence="2" id="KW-0813">Transport</keyword>
<evidence type="ECO:0000256" key="4">
    <source>
        <dbReference type="ARBA" id="ARBA00022989"/>
    </source>
</evidence>
<dbReference type="NCBIfam" id="TIGR00784">
    <property type="entry name" value="citMHS"/>
    <property type="match status" value="1"/>
</dbReference>
<comment type="subcellular location">
    <subcellularLocation>
        <location evidence="1">Membrane</location>
        <topology evidence="1">Multi-pass membrane protein</topology>
    </subcellularLocation>
</comment>
<feature type="transmembrane region" description="Helical" evidence="6">
    <location>
        <begin position="138"/>
        <end position="158"/>
    </location>
</feature>
<evidence type="ECO:0000313" key="9">
    <source>
        <dbReference type="Proteomes" id="UP000198598"/>
    </source>
</evidence>
<dbReference type="GO" id="GO:0015137">
    <property type="term" value="F:citrate transmembrane transporter activity"/>
    <property type="evidence" value="ECO:0007669"/>
    <property type="project" value="InterPro"/>
</dbReference>
<dbReference type="OrthoDB" id="5329450at2"/>
<name>A0A1I1EVR8_9BACT</name>
<feature type="domain" description="Citrate transporter-like" evidence="7">
    <location>
        <begin position="14"/>
        <end position="375"/>
    </location>
</feature>
<evidence type="ECO:0000259" key="7">
    <source>
        <dbReference type="Pfam" id="PF03600"/>
    </source>
</evidence>
<dbReference type="AlphaFoldDB" id="A0A1I1EVR8"/>
<gene>
    <name evidence="8" type="ORF">SAMN05216167_10125</name>
</gene>
<dbReference type="InterPro" id="IPR014738">
    <property type="entry name" value="Citrate_transporter"/>
</dbReference>
<evidence type="ECO:0000256" key="6">
    <source>
        <dbReference type="SAM" id="Phobius"/>
    </source>
</evidence>
<evidence type="ECO:0000256" key="2">
    <source>
        <dbReference type="ARBA" id="ARBA00022448"/>
    </source>
</evidence>
<feature type="transmembrane region" description="Helical" evidence="6">
    <location>
        <begin position="408"/>
        <end position="429"/>
    </location>
</feature>
<keyword evidence="3 6" id="KW-0812">Transmembrane</keyword>
<feature type="transmembrane region" description="Helical" evidence="6">
    <location>
        <begin position="12"/>
        <end position="41"/>
    </location>
</feature>
<feature type="transmembrane region" description="Helical" evidence="6">
    <location>
        <begin position="229"/>
        <end position="245"/>
    </location>
</feature>